<protein>
    <submittedName>
        <fullName evidence="3">Uncharacterized protein</fullName>
    </submittedName>
</protein>
<keyword evidence="2" id="KW-0521">NADP</keyword>
<evidence type="ECO:0000256" key="2">
    <source>
        <dbReference type="ARBA" id="ARBA00022857"/>
    </source>
</evidence>
<dbReference type="InterPro" id="IPR036291">
    <property type="entry name" value="NAD(P)-bd_dom_sf"/>
</dbReference>
<dbReference type="GO" id="GO:0016616">
    <property type="term" value="F:oxidoreductase activity, acting on the CH-OH group of donors, NAD or NADP as acceptor"/>
    <property type="evidence" value="ECO:0007669"/>
    <property type="project" value="TreeGrafter"/>
</dbReference>
<dbReference type="FunFam" id="3.40.50.720:FF:000084">
    <property type="entry name" value="Short-chain dehydrogenase reductase"/>
    <property type="match status" value="1"/>
</dbReference>
<gene>
    <name evidence="3" type="ORF">NECHADRAFT_54190</name>
</gene>
<dbReference type="KEGG" id="nhe:NECHADRAFT_54190"/>
<dbReference type="InterPro" id="IPR002347">
    <property type="entry name" value="SDR_fam"/>
</dbReference>
<evidence type="ECO:0000256" key="1">
    <source>
        <dbReference type="ARBA" id="ARBA00006484"/>
    </source>
</evidence>
<dbReference type="InParanoid" id="C7Z393"/>
<reference evidence="3 4" key="1">
    <citation type="journal article" date="2009" name="PLoS Genet.">
        <title>The genome of Nectria haematococca: contribution of supernumerary chromosomes to gene expansion.</title>
        <authorList>
            <person name="Coleman J.J."/>
            <person name="Rounsley S.D."/>
            <person name="Rodriguez-Carres M."/>
            <person name="Kuo A."/>
            <person name="Wasmann C.C."/>
            <person name="Grimwood J."/>
            <person name="Schmutz J."/>
            <person name="Taga M."/>
            <person name="White G.J."/>
            <person name="Zhou S."/>
            <person name="Schwartz D.C."/>
            <person name="Freitag M."/>
            <person name="Ma L.J."/>
            <person name="Danchin E.G."/>
            <person name="Henrissat B."/>
            <person name="Coutinho P.M."/>
            <person name="Nelson D.R."/>
            <person name="Straney D."/>
            <person name="Napoli C.A."/>
            <person name="Barker B.M."/>
            <person name="Gribskov M."/>
            <person name="Rep M."/>
            <person name="Kroken S."/>
            <person name="Molnar I."/>
            <person name="Rensing C."/>
            <person name="Kennell J.C."/>
            <person name="Zamora J."/>
            <person name="Farman M.L."/>
            <person name="Selker E.U."/>
            <person name="Salamov A."/>
            <person name="Shapiro H."/>
            <person name="Pangilinan J."/>
            <person name="Lindquist E."/>
            <person name="Lamers C."/>
            <person name="Grigoriev I.V."/>
            <person name="Geiser D.M."/>
            <person name="Covert S.F."/>
            <person name="Temporini E."/>
            <person name="Vanetten H.D."/>
        </authorList>
    </citation>
    <scope>NUCLEOTIDE SEQUENCE [LARGE SCALE GENOMIC DNA]</scope>
    <source>
        <strain evidence="4">ATCC MYA-4622 / CBS 123669 / FGSC 9596 / NRRL 45880 / 77-13-4</strain>
    </source>
</reference>
<dbReference type="eggNOG" id="KOG0725">
    <property type="taxonomic scope" value="Eukaryota"/>
</dbReference>
<comment type="similarity">
    <text evidence="1">Belongs to the short-chain dehydrogenases/reductases (SDR) family.</text>
</comment>
<dbReference type="CDD" id="cd05233">
    <property type="entry name" value="SDR_c"/>
    <property type="match status" value="1"/>
</dbReference>
<dbReference type="Pfam" id="PF13561">
    <property type="entry name" value="adh_short_C2"/>
    <property type="match status" value="1"/>
</dbReference>
<dbReference type="OMA" id="FHANPGY"/>
<dbReference type="SUPFAM" id="SSF51735">
    <property type="entry name" value="NAD(P)-binding Rossmann-fold domains"/>
    <property type="match status" value="1"/>
</dbReference>
<name>C7Z393_FUSV7</name>
<dbReference type="Proteomes" id="UP000005206">
    <property type="component" value="Chromosome 12"/>
</dbReference>
<keyword evidence="4" id="KW-1185">Reference proteome</keyword>
<organism evidence="3 4">
    <name type="scientific">Fusarium vanettenii (strain ATCC MYA-4622 / CBS 123669 / FGSC 9596 / NRRL 45880 / 77-13-4)</name>
    <name type="common">Fusarium solani subsp. pisi</name>
    <dbReference type="NCBI Taxonomy" id="660122"/>
    <lineage>
        <taxon>Eukaryota</taxon>
        <taxon>Fungi</taxon>
        <taxon>Dikarya</taxon>
        <taxon>Ascomycota</taxon>
        <taxon>Pezizomycotina</taxon>
        <taxon>Sordariomycetes</taxon>
        <taxon>Hypocreomycetidae</taxon>
        <taxon>Hypocreales</taxon>
        <taxon>Nectriaceae</taxon>
        <taxon>Fusarium</taxon>
        <taxon>Fusarium solani species complex</taxon>
        <taxon>Fusarium vanettenii</taxon>
    </lineage>
</organism>
<evidence type="ECO:0000313" key="3">
    <source>
        <dbReference type="EMBL" id="EEU41615.1"/>
    </source>
</evidence>
<dbReference type="GeneID" id="9676245"/>
<sequence>MSSSLAGRAYIVTGGAAGIGLAAVRNLLNLSATVHVVDRVTNPPDIFAGRGQLHFYPAVDVSSRSAVGDLFQAISGRTPSIHGLVNAAGVSPSGNYEIDGHGYAIEKDATYDHIMDVNSRGTWNVTNELLRYTLSRQRGDGDNISIVNIGSLAALAGFPTMTAYTVSKHAVLGMTRTWALEYARHGIRANMIAPGLIKTQLDMLARDTDDERGVVAKAWEESNPMGRAGEPEDVAGPIMFFLGDESSYITGEVLAVSGGAK</sequence>
<proteinExistence type="inferred from homology"/>
<dbReference type="PRINTS" id="PR00080">
    <property type="entry name" value="SDRFAMILY"/>
</dbReference>
<dbReference type="PANTHER" id="PTHR42760">
    <property type="entry name" value="SHORT-CHAIN DEHYDROGENASES/REDUCTASES FAMILY MEMBER"/>
    <property type="match status" value="1"/>
</dbReference>
<dbReference type="PROSITE" id="PS00061">
    <property type="entry name" value="ADH_SHORT"/>
    <property type="match status" value="1"/>
</dbReference>
<dbReference type="Gene3D" id="3.40.50.720">
    <property type="entry name" value="NAD(P)-binding Rossmann-like Domain"/>
    <property type="match status" value="1"/>
</dbReference>
<dbReference type="AlphaFoldDB" id="C7Z393"/>
<dbReference type="PRINTS" id="PR00081">
    <property type="entry name" value="GDHRDH"/>
</dbReference>
<dbReference type="HOGENOM" id="CLU_010194_1_2_1"/>
<accession>C7Z393</accession>
<dbReference type="EMBL" id="GG698907">
    <property type="protein sequence ID" value="EEU41615.1"/>
    <property type="molecule type" value="Genomic_DNA"/>
</dbReference>
<evidence type="ECO:0000313" key="4">
    <source>
        <dbReference type="Proteomes" id="UP000005206"/>
    </source>
</evidence>
<dbReference type="InterPro" id="IPR020904">
    <property type="entry name" value="Sc_DH/Rdtase_CS"/>
</dbReference>
<dbReference type="OrthoDB" id="1669814at2759"/>
<dbReference type="RefSeq" id="XP_003047328.1">
    <property type="nucleotide sequence ID" value="XM_003047282.1"/>
</dbReference>
<dbReference type="VEuPathDB" id="FungiDB:NECHADRAFT_54190"/>
<dbReference type="STRING" id="660122.C7Z393"/>